<evidence type="ECO:0000313" key="2">
    <source>
        <dbReference type="EMBL" id="APW42284.1"/>
    </source>
</evidence>
<keyword evidence="3" id="KW-1185">Reference proteome</keyword>
<dbReference type="PANTHER" id="PTHR34205">
    <property type="entry name" value="TRANSMEMBRANE PROTEIN"/>
    <property type="match status" value="1"/>
</dbReference>
<reference evidence="2 3" key="1">
    <citation type="submission" date="2017-01" db="EMBL/GenBank/DDBJ databases">
        <authorList>
            <person name="Mah S.A."/>
            <person name="Swanson W.J."/>
            <person name="Moy G.W."/>
            <person name="Vacquier V.D."/>
        </authorList>
    </citation>
    <scope>NUCLEOTIDE SEQUENCE [LARGE SCALE GENOMIC DNA]</scope>
    <source>
        <strain evidence="2 3">DSM 22694</strain>
    </source>
</reference>
<gene>
    <name evidence="2" type="ORF">RS694_06860</name>
</gene>
<name>A0A1P8K8G0_9BURK</name>
<dbReference type="EMBL" id="CP019239">
    <property type="protein sequence ID" value="APW42284.1"/>
    <property type="molecule type" value="Genomic_DNA"/>
</dbReference>
<evidence type="ECO:0000256" key="1">
    <source>
        <dbReference type="SAM" id="Phobius"/>
    </source>
</evidence>
<dbReference type="InterPro" id="IPR009305">
    <property type="entry name" value="Mpo1-like"/>
</dbReference>
<dbReference type="Proteomes" id="UP000186110">
    <property type="component" value="Chromosome"/>
</dbReference>
<evidence type="ECO:0008006" key="4">
    <source>
        <dbReference type="Google" id="ProtNLM"/>
    </source>
</evidence>
<feature type="transmembrane region" description="Helical" evidence="1">
    <location>
        <begin position="45"/>
        <end position="68"/>
    </location>
</feature>
<dbReference type="RefSeq" id="WP_029705943.1">
    <property type="nucleotide sequence ID" value="NZ_CP019239.1"/>
</dbReference>
<keyword evidence="1" id="KW-0812">Transmembrane</keyword>
<sequence length="112" mass="12749">MNTAIETSAAADPKQMTSFAEFYPFYLSEHSDLTCRRLHFVGSSLVLASLLLFFVTGLVIFLFTAPLWGYGFAWIGHFGFEKNKPASFKRPLYSFMGDWVMYKDILTGKVKI</sequence>
<dbReference type="STRING" id="1484693.RS694_06860"/>
<dbReference type="KEGG" id="rsb:RS694_06860"/>
<evidence type="ECO:0000313" key="3">
    <source>
        <dbReference type="Proteomes" id="UP000186110"/>
    </source>
</evidence>
<accession>A0A1P8K8G0</accession>
<proteinExistence type="predicted"/>
<dbReference type="PANTHER" id="PTHR34205:SF2">
    <property type="entry name" value="DUF962 DOMAIN-CONTAINING PROTEIN"/>
    <property type="match status" value="1"/>
</dbReference>
<protein>
    <recommendedName>
        <fullName evidence="4">DUF962 family protein</fullName>
    </recommendedName>
</protein>
<dbReference type="AlphaFoldDB" id="A0A1P8K8G0"/>
<keyword evidence="1" id="KW-0472">Membrane</keyword>
<dbReference type="Pfam" id="PF06127">
    <property type="entry name" value="Mpo1-like"/>
    <property type="match status" value="1"/>
</dbReference>
<keyword evidence="1" id="KW-1133">Transmembrane helix</keyword>
<dbReference type="eggNOG" id="COG4323">
    <property type="taxonomic scope" value="Bacteria"/>
</dbReference>
<organism evidence="2 3">
    <name type="scientific">Rhodoferax saidenbachensis</name>
    <dbReference type="NCBI Taxonomy" id="1484693"/>
    <lineage>
        <taxon>Bacteria</taxon>
        <taxon>Pseudomonadati</taxon>
        <taxon>Pseudomonadota</taxon>
        <taxon>Betaproteobacteria</taxon>
        <taxon>Burkholderiales</taxon>
        <taxon>Comamonadaceae</taxon>
        <taxon>Rhodoferax</taxon>
    </lineage>
</organism>